<name>A0A7W6JC39_9CAUL</name>
<proteinExistence type="predicted"/>
<evidence type="ECO:0000256" key="2">
    <source>
        <dbReference type="SAM" id="SignalP"/>
    </source>
</evidence>
<keyword evidence="4" id="KW-1185">Reference proteome</keyword>
<feature type="region of interest" description="Disordered" evidence="1">
    <location>
        <begin position="21"/>
        <end position="42"/>
    </location>
</feature>
<feature type="signal peptide" evidence="2">
    <location>
        <begin position="1"/>
        <end position="20"/>
    </location>
</feature>
<accession>A0A7W6JC39</accession>
<protein>
    <recommendedName>
        <fullName evidence="5">Lipoprotein</fullName>
    </recommendedName>
</protein>
<evidence type="ECO:0008006" key="5">
    <source>
        <dbReference type="Google" id="ProtNLM"/>
    </source>
</evidence>
<feature type="chain" id="PRO_5031481430" description="Lipoprotein" evidence="2">
    <location>
        <begin position="21"/>
        <end position="364"/>
    </location>
</feature>
<organism evidence="3 4">
    <name type="scientific">Brevundimonas lenta</name>
    <dbReference type="NCBI Taxonomy" id="424796"/>
    <lineage>
        <taxon>Bacteria</taxon>
        <taxon>Pseudomonadati</taxon>
        <taxon>Pseudomonadota</taxon>
        <taxon>Alphaproteobacteria</taxon>
        <taxon>Caulobacterales</taxon>
        <taxon>Caulobacteraceae</taxon>
        <taxon>Brevundimonas</taxon>
    </lineage>
</organism>
<dbReference type="EMBL" id="JACIDM010000001">
    <property type="protein sequence ID" value="MBB4082374.1"/>
    <property type="molecule type" value="Genomic_DNA"/>
</dbReference>
<reference evidence="3 4" key="1">
    <citation type="submission" date="2020-08" db="EMBL/GenBank/DDBJ databases">
        <title>Genomic Encyclopedia of Type Strains, Phase IV (KMG-IV): sequencing the most valuable type-strain genomes for metagenomic binning, comparative biology and taxonomic classification.</title>
        <authorList>
            <person name="Goeker M."/>
        </authorList>
    </citation>
    <scope>NUCLEOTIDE SEQUENCE [LARGE SCALE GENOMIC DNA]</scope>
    <source>
        <strain evidence="3 4">DSM 23960</strain>
    </source>
</reference>
<dbReference type="PROSITE" id="PS51257">
    <property type="entry name" value="PROKAR_LIPOPROTEIN"/>
    <property type="match status" value="1"/>
</dbReference>
<evidence type="ECO:0000313" key="4">
    <source>
        <dbReference type="Proteomes" id="UP000529946"/>
    </source>
</evidence>
<evidence type="ECO:0000256" key="1">
    <source>
        <dbReference type="SAM" id="MobiDB-lite"/>
    </source>
</evidence>
<dbReference type="RefSeq" id="WP_221212208.1">
    <property type="nucleotide sequence ID" value="NZ_BAAAER010000004.1"/>
</dbReference>
<gene>
    <name evidence="3" type="ORF">GGR12_001213</name>
</gene>
<dbReference type="Proteomes" id="UP000529946">
    <property type="component" value="Unassembled WGS sequence"/>
</dbReference>
<dbReference type="AlphaFoldDB" id="A0A7W6JC39"/>
<feature type="compositionally biased region" description="Pro residues" evidence="1">
    <location>
        <begin position="23"/>
        <end position="39"/>
    </location>
</feature>
<sequence length="364" mass="37531">MRRGLALAAVAVAAALVGCATDEPPPAPPPPPPPPPPPVTMNEGVAQAASIYVSFIREAGTIPPGGFPDAESIQAALRKGAAYQPDQISRGMIAYGSILALQSPEFVQGVRQYAVDPTIRQEMIRRIIADPATAATLPGADAAAGLIIETLSRDAAAMHVIAEAVEGDAYTIQERRDPRRRWAVAHVPNREARLQSAKTLSAAEMLPSPEESSRLFAAANSGTGLSLSGSRSGPPYTPAVVRSLALAALAALGAGGDEARANTEAMTVDQASEFCFNMSKLMLFQCLAASRPAYEDMFCVGRHVARDLSTCTTQNITPIPPELPMTAVAGADAPADAVQTPVAAEAAGAATASATTTAALNSGR</sequence>
<evidence type="ECO:0000313" key="3">
    <source>
        <dbReference type="EMBL" id="MBB4082374.1"/>
    </source>
</evidence>
<dbReference type="SUPFAM" id="SSF101447">
    <property type="entry name" value="Formin homology 2 domain (FH2 domain)"/>
    <property type="match status" value="1"/>
</dbReference>
<keyword evidence="2" id="KW-0732">Signal</keyword>
<comment type="caution">
    <text evidence="3">The sequence shown here is derived from an EMBL/GenBank/DDBJ whole genome shotgun (WGS) entry which is preliminary data.</text>
</comment>